<keyword evidence="5 6" id="KW-0472">Membrane</keyword>
<sequence>MMNAVVWAGVVAMLLGTATVVIRRIIDMARGAQQIEHIRDFVDAVAREVWAGAHIETAVEHATEFMDDAELVDNVTVSLSRVRLGEPVDAVADNAQPPMDRFYRLWAMSHTRGLGLAELSERYVDDLDAQIACRQKARSAMAGARLTMIILLSMPIGAVILGQSMGMGCATLLLFSPLGNALLLVGTTLACGGMLWVEVLTVTVLGGVGGRAGPRQNDAEENPLDAARCCDVFAGALDAGLPTGEAWSVAAHGTSEEKQLVSALLALGAGERAWDGLARDPHYGPVARQASQQARSGTVLSHGARIQAARLRRLAADQTQAGAERVLVVIAAPLTLCFLPAFVLVGLIPLVIGLAGI</sequence>
<keyword evidence="4 6" id="KW-1133">Transmembrane helix</keyword>
<dbReference type="PANTHER" id="PTHR35007:SF4">
    <property type="entry name" value="CONSERVED TRANSMEMBRANE PROTEIN-RELATED"/>
    <property type="match status" value="1"/>
</dbReference>
<protein>
    <recommendedName>
        <fullName evidence="7">Type II secretion system protein GspF domain-containing protein</fullName>
    </recommendedName>
</protein>
<feature type="transmembrane region" description="Helical" evidence="6">
    <location>
        <begin position="6"/>
        <end position="26"/>
    </location>
</feature>
<dbReference type="Pfam" id="PF00482">
    <property type="entry name" value="T2SSF"/>
    <property type="match status" value="1"/>
</dbReference>
<dbReference type="PANTHER" id="PTHR35007">
    <property type="entry name" value="INTEGRAL MEMBRANE PROTEIN-RELATED"/>
    <property type="match status" value="1"/>
</dbReference>
<name>A0A7G7YQD2_9CORY</name>
<proteinExistence type="predicted"/>
<evidence type="ECO:0000256" key="5">
    <source>
        <dbReference type="ARBA" id="ARBA00023136"/>
    </source>
</evidence>
<organism evidence="8 9">
    <name type="scientific">Corynebacterium anserum</name>
    <dbReference type="NCBI Taxonomy" id="2684406"/>
    <lineage>
        <taxon>Bacteria</taxon>
        <taxon>Bacillati</taxon>
        <taxon>Actinomycetota</taxon>
        <taxon>Actinomycetes</taxon>
        <taxon>Mycobacteriales</taxon>
        <taxon>Corynebacteriaceae</taxon>
        <taxon>Corynebacterium</taxon>
    </lineage>
</organism>
<dbReference type="RefSeq" id="WP_186276865.1">
    <property type="nucleotide sequence ID" value="NZ_CP046883.1"/>
</dbReference>
<evidence type="ECO:0000256" key="2">
    <source>
        <dbReference type="ARBA" id="ARBA00022475"/>
    </source>
</evidence>
<dbReference type="EMBL" id="CP046883">
    <property type="protein sequence ID" value="QNH96702.1"/>
    <property type="molecule type" value="Genomic_DNA"/>
</dbReference>
<accession>A0A7G7YQD2</accession>
<keyword evidence="9" id="KW-1185">Reference proteome</keyword>
<feature type="transmembrane region" description="Helical" evidence="6">
    <location>
        <begin position="326"/>
        <end position="352"/>
    </location>
</feature>
<reference evidence="8 9" key="1">
    <citation type="submission" date="2019-12" db="EMBL/GenBank/DDBJ databases">
        <title>Corynebacterium sp. nov., isolated from feces of the Anser Albifrons in China.</title>
        <authorList>
            <person name="Liu Q."/>
        </authorList>
    </citation>
    <scope>NUCLEOTIDE SEQUENCE [LARGE SCALE GENOMIC DNA]</scope>
    <source>
        <strain evidence="8 9">23H37-10</strain>
    </source>
</reference>
<evidence type="ECO:0000256" key="1">
    <source>
        <dbReference type="ARBA" id="ARBA00004651"/>
    </source>
</evidence>
<gene>
    <name evidence="8" type="ORF">GP473_08625</name>
</gene>
<dbReference type="AlphaFoldDB" id="A0A7G7YQD2"/>
<keyword evidence="3 6" id="KW-0812">Transmembrane</keyword>
<evidence type="ECO:0000259" key="7">
    <source>
        <dbReference type="Pfam" id="PF00482"/>
    </source>
</evidence>
<feature type="transmembrane region" description="Helical" evidence="6">
    <location>
        <begin position="181"/>
        <end position="205"/>
    </location>
</feature>
<dbReference type="GO" id="GO:0005886">
    <property type="term" value="C:plasma membrane"/>
    <property type="evidence" value="ECO:0007669"/>
    <property type="project" value="UniProtKB-SubCell"/>
</dbReference>
<evidence type="ECO:0000313" key="8">
    <source>
        <dbReference type="EMBL" id="QNH96702.1"/>
    </source>
</evidence>
<keyword evidence="2" id="KW-1003">Cell membrane</keyword>
<feature type="transmembrane region" description="Helical" evidence="6">
    <location>
        <begin position="146"/>
        <end position="175"/>
    </location>
</feature>
<evidence type="ECO:0000256" key="6">
    <source>
        <dbReference type="SAM" id="Phobius"/>
    </source>
</evidence>
<dbReference type="Proteomes" id="UP000515275">
    <property type="component" value="Chromosome"/>
</dbReference>
<evidence type="ECO:0000256" key="4">
    <source>
        <dbReference type="ARBA" id="ARBA00022989"/>
    </source>
</evidence>
<dbReference type="KEGG" id="cans:GP473_08625"/>
<feature type="domain" description="Type II secretion system protein GspF" evidence="7">
    <location>
        <begin position="41"/>
        <end position="160"/>
    </location>
</feature>
<comment type="subcellular location">
    <subcellularLocation>
        <location evidence="1">Cell membrane</location>
        <topology evidence="1">Multi-pass membrane protein</topology>
    </subcellularLocation>
</comment>
<dbReference type="InterPro" id="IPR018076">
    <property type="entry name" value="T2SS_GspF_dom"/>
</dbReference>
<evidence type="ECO:0000313" key="9">
    <source>
        <dbReference type="Proteomes" id="UP000515275"/>
    </source>
</evidence>
<evidence type="ECO:0000256" key="3">
    <source>
        <dbReference type="ARBA" id="ARBA00022692"/>
    </source>
</evidence>